<gene>
    <name evidence="2" type="ORF">FAZ78_15260</name>
</gene>
<dbReference type="InterPro" id="IPR018692">
    <property type="entry name" value="DUF2189"/>
</dbReference>
<evidence type="ECO:0000256" key="1">
    <source>
        <dbReference type="SAM" id="Phobius"/>
    </source>
</evidence>
<organism evidence="2 3">
    <name type="scientific">Cereibacter changlensis</name>
    <dbReference type="NCBI Taxonomy" id="402884"/>
    <lineage>
        <taxon>Bacteria</taxon>
        <taxon>Pseudomonadati</taxon>
        <taxon>Pseudomonadota</taxon>
        <taxon>Alphaproteobacteria</taxon>
        <taxon>Rhodobacterales</taxon>
        <taxon>Paracoccaceae</taxon>
        <taxon>Cereibacter</taxon>
    </lineage>
</organism>
<evidence type="ECO:0000313" key="3">
    <source>
        <dbReference type="Proteomes" id="UP000306340"/>
    </source>
</evidence>
<protein>
    <submittedName>
        <fullName evidence="2">DUF2189 domain-containing protein</fullName>
    </submittedName>
</protein>
<proteinExistence type="predicted"/>
<sequence>MPKTIGNPLSWSADAVGSAVGYLSQATVSTGRDHAVDMPRVQRIDSEDLRDALRKGLEDMGYFRSDVIFVCLVYPMIGLVLATAAVQGSLHLLFPILSGFALVGPVAAVGLYEMSRRREAGLETDWSALADVVRSPRFGAILALALFHLVIFMAWIMAANLIFKATLGSQTLWTLGSFAQAVTGTPEGWAMIGIGMAVGFVFATAVLAISAVSFPLLLDRDVGLVQAVVTSVRVLRRNPETMALWGLIVASALLLGALPALLGLVLVMPLLGHASWHLYRAAVA</sequence>
<dbReference type="Pfam" id="PF09955">
    <property type="entry name" value="DUF2189"/>
    <property type="match status" value="1"/>
</dbReference>
<dbReference type="RefSeq" id="WP_136793358.1">
    <property type="nucleotide sequence ID" value="NZ_SWAU01000154.1"/>
</dbReference>
<accession>A0A4U0Z0A7</accession>
<keyword evidence="1" id="KW-1133">Transmembrane helix</keyword>
<keyword evidence="1" id="KW-0812">Transmembrane</keyword>
<reference evidence="2 3" key="1">
    <citation type="submission" date="2019-04" db="EMBL/GenBank/DDBJ databases">
        <title>Crypto-aerobic microbial life in anoxic (sulfidic) marine sediments.</title>
        <authorList>
            <person name="Bhattacharya S."/>
            <person name="Roy C."/>
            <person name="Mondal N."/>
            <person name="Sarkar J."/>
            <person name="Mandal S."/>
            <person name="Rameez M.J."/>
            <person name="Ghosh W."/>
        </authorList>
    </citation>
    <scope>NUCLEOTIDE SEQUENCE [LARGE SCALE GENOMIC DNA]</scope>
    <source>
        <strain evidence="2 3">SBBC</strain>
    </source>
</reference>
<name>A0A4U0Z0A7_9RHOB</name>
<keyword evidence="1" id="KW-0472">Membrane</keyword>
<feature type="transmembrane region" description="Helical" evidence="1">
    <location>
        <begin position="243"/>
        <end position="271"/>
    </location>
</feature>
<feature type="transmembrane region" description="Helical" evidence="1">
    <location>
        <begin position="189"/>
        <end position="218"/>
    </location>
</feature>
<dbReference type="AlphaFoldDB" id="A0A4U0Z0A7"/>
<feature type="transmembrane region" description="Helical" evidence="1">
    <location>
        <begin position="141"/>
        <end position="163"/>
    </location>
</feature>
<feature type="transmembrane region" description="Helical" evidence="1">
    <location>
        <begin position="92"/>
        <end position="112"/>
    </location>
</feature>
<dbReference type="EMBL" id="SWAU01000154">
    <property type="protein sequence ID" value="TKA95731.1"/>
    <property type="molecule type" value="Genomic_DNA"/>
</dbReference>
<dbReference type="Proteomes" id="UP000306340">
    <property type="component" value="Unassembled WGS sequence"/>
</dbReference>
<comment type="caution">
    <text evidence="2">The sequence shown here is derived from an EMBL/GenBank/DDBJ whole genome shotgun (WGS) entry which is preliminary data.</text>
</comment>
<feature type="transmembrane region" description="Helical" evidence="1">
    <location>
        <begin position="67"/>
        <end position="86"/>
    </location>
</feature>
<evidence type="ECO:0000313" key="2">
    <source>
        <dbReference type="EMBL" id="TKA95731.1"/>
    </source>
</evidence>